<accession>A0A118DNZ0</accession>
<organism evidence="2 3">
    <name type="scientific">Burkholderia singularis</name>
    <dbReference type="NCBI Taxonomy" id="1503053"/>
    <lineage>
        <taxon>Bacteria</taxon>
        <taxon>Pseudomonadati</taxon>
        <taxon>Pseudomonadota</taxon>
        <taxon>Betaproteobacteria</taxon>
        <taxon>Burkholderiales</taxon>
        <taxon>Burkholderiaceae</taxon>
        <taxon>Burkholderia</taxon>
        <taxon>pseudomallei group</taxon>
    </lineage>
</organism>
<name>A0A118DNZ0_9BURK</name>
<dbReference type="AlphaFoldDB" id="A0A118DNZ0"/>
<protein>
    <recommendedName>
        <fullName evidence="1">Nucleotide modification associated domain-containing protein</fullName>
    </recommendedName>
</protein>
<proteinExistence type="predicted"/>
<evidence type="ECO:0000313" key="2">
    <source>
        <dbReference type="EMBL" id="KVE27234.1"/>
    </source>
</evidence>
<keyword evidence="3" id="KW-1185">Reference proteome</keyword>
<evidence type="ECO:0000259" key="1">
    <source>
        <dbReference type="Pfam" id="PF18757"/>
    </source>
</evidence>
<reference evidence="2 3" key="1">
    <citation type="submission" date="2015-11" db="EMBL/GenBank/DDBJ databases">
        <title>Expanding the genomic diversity of Burkholderia species for the development of highly accurate diagnostics.</title>
        <authorList>
            <person name="Sahl J."/>
            <person name="Keim P."/>
            <person name="Wagner D."/>
        </authorList>
    </citation>
    <scope>NUCLEOTIDE SEQUENCE [LARGE SCALE GENOMIC DNA]</scope>
    <source>
        <strain evidence="2 3">TSV85</strain>
    </source>
</reference>
<dbReference type="OrthoDB" id="9015103at2"/>
<dbReference type="Proteomes" id="UP000062788">
    <property type="component" value="Unassembled WGS sequence"/>
</dbReference>
<dbReference type="RefSeq" id="WP_059516579.1">
    <property type="nucleotide sequence ID" value="NZ_LOWA01000031.1"/>
</dbReference>
<dbReference type="InterPro" id="IPR040835">
    <property type="entry name" value="Nmad5"/>
</dbReference>
<sequence length="179" mass="19903">MRLTNYARSAFVKSVLDDVPRTDYQEEARIAAQKWAVDHLPPKLRALYKEFDGHFNHEYVRLPGSLSSVRVVIGSTNSSMHAAMQADAPFWARITELAKLSDEQSEARKALRAKVDAAIAACTTVKQAHERLPEFAKYLPPLDATIDRTVTVIAYLVADLTAAGWPKGKKPTAQKAVRK</sequence>
<feature type="domain" description="Nucleotide modification associated" evidence="1">
    <location>
        <begin position="54"/>
        <end position="166"/>
    </location>
</feature>
<dbReference type="EMBL" id="LOWA01000031">
    <property type="protein sequence ID" value="KVE27234.1"/>
    <property type="molecule type" value="Genomic_DNA"/>
</dbReference>
<comment type="caution">
    <text evidence="2">The sequence shown here is derived from an EMBL/GenBank/DDBJ whole genome shotgun (WGS) entry which is preliminary data.</text>
</comment>
<gene>
    <name evidence="2" type="ORF">WS67_12080</name>
</gene>
<dbReference type="Pfam" id="PF18757">
    <property type="entry name" value="Nmad5"/>
    <property type="match status" value="1"/>
</dbReference>
<evidence type="ECO:0000313" key="3">
    <source>
        <dbReference type="Proteomes" id="UP000062788"/>
    </source>
</evidence>